<evidence type="ECO:0000256" key="5">
    <source>
        <dbReference type="ARBA" id="ARBA00022475"/>
    </source>
</evidence>
<reference evidence="13" key="2">
    <citation type="submission" date="2011-03" db="EMBL/GenBank/DDBJ databases">
        <title>The complete genome of Hippea maritima DSM 10411.</title>
        <authorList>
            <consortium name="US DOE Joint Genome Institute (JGI-PGF)"/>
            <person name="Lucas S."/>
            <person name="Copeland A."/>
            <person name="Lapidus A."/>
            <person name="Bruce D."/>
            <person name="Goodwin L."/>
            <person name="Pitluck S."/>
            <person name="Peters L."/>
            <person name="Kyrpides N."/>
            <person name="Mavromatis K."/>
            <person name="Pagani I."/>
            <person name="Ivanova N."/>
            <person name="Mikhailova N."/>
            <person name="Lu M."/>
            <person name="Detter J.C."/>
            <person name="Tapia R."/>
            <person name="Han C."/>
            <person name="Land M."/>
            <person name="Hauser L."/>
            <person name="Markowitz V."/>
            <person name="Cheng J.-F."/>
            <person name="Hugenholtz P."/>
            <person name="Woyke T."/>
            <person name="Wu D."/>
            <person name="Spring S."/>
            <person name="Schroeder M."/>
            <person name="Brambilla E."/>
            <person name="Klenk H.-P."/>
            <person name="Eisen J.A."/>
        </authorList>
    </citation>
    <scope>NUCLEOTIDE SEQUENCE [LARGE SCALE GENOMIC DNA]</scope>
    <source>
        <strain evidence="13">ATCC 700847 / DSM 10411 / MH2</strain>
    </source>
</reference>
<dbReference type="EMBL" id="CP002606">
    <property type="protein sequence ID" value="AEA33858.1"/>
    <property type="molecule type" value="Genomic_DNA"/>
</dbReference>
<dbReference type="Gene3D" id="1.10.3720.10">
    <property type="entry name" value="MetI-like"/>
    <property type="match status" value="1"/>
</dbReference>
<feature type="transmembrane region" description="Helical" evidence="10">
    <location>
        <begin position="134"/>
        <end position="153"/>
    </location>
</feature>
<keyword evidence="5 10" id="KW-1003">Cell membrane</keyword>
<dbReference type="GO" id="GO:0005315">
    <property type="term" value="F:phosphate transmembrane transporter activity"/>
    <property type="evidence" value="ECO:0007669"/>
    <property type="project" value="InterPro"/>
</dbReference>
<comment type="similarity">
    <text evidence="2 10">Belongs to the binding-protein-dependent transport system permease family. CysTW subfamily.</text>
</comment>
<evidence type="ECO:0000256" key="8">
    <source>
        <dbReference type="ARBA" id="ARBA00022989"/>
    </source>
</evidence>
<evidence type="ECO:0000256" key="6">
    <source>
        <dbReference type="ARBA" id="ARBA00022592"/>
    </source>
</evidence>
<keyword evidence="13" id="KW-1185">Reference proteome</keyword>
<dbReference type="PANTHER" id="PTHR42922">
    <property type="entry name" value="PHOSPHATE TRANSPORT SYSTEM PERMEASE PROTEIN PSTA"/>
    <property type="match status" value="1"/>
</dbReference>
<dbReference type="InterPro" id="IPR005672">
    <property type="entry name" value="Phosphate_PstA"/>
</dbReference>
<dbReference type="InterPro" id="IPR000515">
    <property type="entry name" value="MetI-like"/>
</dbReference>
<protein>
    <recommendedName>
        <fullName evidence="3 10">Phosphate transport system permease protein PstA</fullName>
    </recommendedName>
</protein>
<evidence type="ECO:0000256" key="10">
    <source>
        <dbReference type="RuleBase" id="RU363043"/>
    </source>
</evidence>
<dbReference type="PROSITE" id="PS50928">
    <property type="entry name" value="ABC_TM1"/>
    <property type="match status" value="1"/>
</dbReference>
<evidence type="ECO:0000259" key="11">
    <source>
        <dbReference type="PROSITE" id="PS50928"/>
    </source>
</evidence>
<dbReference type="HOGENOM" id="CLU_033621_2_0_7"/>
<accession>F2LVS4</accession>
<dbReference type="Pfam" id="PF00528">
    <property type="entry name" value="BPD_transp_1"/>
    <property type="match status" value="1"/>
</dbReference>
<name>F2LVS4_HIPMA</name>
<dbReference type="SUPFAM" id="SSF161098">
    <property type="entry name" value="MetI-like"/>
    <property type="match status" value="1"/>
</dbReference>
<dbReference type="InParanoid" id="F2LVS4"/>
<dbReference type="FunCoup" id="F2LVS4">
    <property type="interactions" value="170"/>
</dbReference>
<dbReference type="KEGG" id="hmr:Hipma_0888"/>
<keyword evidence="6" id="KW-0592">Phosphate transport</keyword>
<evidence type="ECO:0000256" key="1">
    <source>
        <dbReference type="ARBA" id="ARBA00004651"/>
    </source>
</evidence>
<feature type="transmembrane region" description="Helical" evidence="10">
    <location>
        <begin position="193"/>
        <end position="214"/>
    </location>
</feature>
<evidence type="ECO:0000256" key="2">
    <source>
        <dbReference type="ARBA" id="ARBA00007069"/>
    </source>
</evidence>
<feature type="transmembrane region" description="Helical" evidence="10">
    <location>
        <begin position="251"/>
        <end position="274"/>
    </location>
</feature>
<dbReference type="InterPro" id="IPR035906">
    <property type="entry name" value="MetI-like_sf"/>
</dbReference>
<evidence type="ECO:0000256" key="7">
    <source>
        <dbReference type="ARBA" id="ARBA00022692"/>
    </source>
</evidence>
<evidence type="ECO:0000313" key="13">
    <source>
        <dbReference type="Proteomes" id="UP000008139"/>
    </source>
</evidence>
<proteinExistence type="inferred from homology"/>
<feature type="transmembrane region" description="Helical" evidence="10">
    <location>
        <begin position="67"/>
        <end position="92"/>
    </location>
</feature>
<gene>
    <name evidence="12" type="ordered locus">Hipma_0888</name>
</gene>
<dbReference type="GO" id="GO:0035435">
    <property type="term" value="P:phosphate ion transmembrane transport"/>
    <property type="evidence" value="ECO:0007669"/>
    <property type="project" value="InterPro"/>
</dbReference>
<keyword evidence="4" id="KW-0813">Transport</keyword>
<evidence type="ECO:0000256" key="3">
    <source>
        <dbReference type="ARBA" id="ARBA00016864"/>
    </source>
</evidence>
<evidence type="ECO:0000313" key="12">
    <source>
        <dbReference type="EMBL" id="AEA33858.1"/>
    </source>
</evidence>
<feature type="transmembrane region" description="Helical" evidence="10">
    <location>
        <begin position="104"/>
        <end position="128"/>
    </location>
</feature>
<sequence>MNHLKKRKIINLIAISVSIFTAFLGIFWLVFIIASVLIKGLSALNLSLFINDPAPPGIPGGGLRCAFVGQAIITVIAVVIGVPAGILGGTYLAEYGKDKRISSLISTLADMMMSFPSIVVGVFVYTIIVRPMGHFSGFAGSIALAIIMISIIVRTTEETLRLIPWEMREAAFALGAPYYLVIKDVVYRGALKGLFTGVLLSIARVSVETAPLLFTSFNNSFLTLNPNQPMSSLTVTIYQYAMGPYPSWHRLAWGASFVIVVFILIFNLLGRWVISRRYDL</sequence>
<dbReference type="GO" id="GO:0005886">
    <property type="term" value="C:plasma membrane"/>
    <property type="evidence" value="ECO:0007669"/>
    <property type="project" value="UniProtKB-SubCell"/>
</dbReference>
<dbReference type="AlphaFoldDB" id="F2LVS4"/>
<dbReference type="NCBIfam" id="TIGR00974">
    <property type="entry name" value="3a0107s02c"/>
    <property type="match status" value="1"/>
</dbReference>
<comment type="subcellular location">
    <subcellularLocation>
        <location evidence="1 10">Cell membrane</location>
        <topology evidence="1 10">Multi-pass membrane protein</topology>
    </subcellularLocation>
</comment>
<feature type="domain" description="ABC transmembrane type-1" evidence="11">
    <location>
        <begin position="67"/>
        <end position="270"/>
    </location>
</feature>
<evidence type="ECO:0000256" key="4">
    <source>
        <dbReference type="ARBA" id="ARBA00022448"/>
    </source>
</evidence>
<keyword evidence="7 10" id="KW-0812">Transmembrane</keyword>
<dbReference type="InterPro" id="IPR051408">
    <property type="entry name" value="Phosphate_transprt_permease"/>
</dbReference>
<dbReference type="eggNOG" id="COG0581">
    <property type="taxonomic scope" value="Bacteria"/>
</dbReference>
<reference evidence="12 13" key="1">
    <citation type="journal article" date="2011" name="Stand. Genomic Sci.">
        <title>Complete genome sequence of the thermophilic sulfur-reducer Hippea maritima type strain (MH(2)).</title>
        <authorList>
            <person name="Huntemann M."/>
            <person name="Lu M."/>
            <person name="Nolan M."/>
            <person name="Lapidus A."/>
            <person name="Lucas S."/>
            <person name="Hammon N."/>
            <person name="Deshpande S."/>
            <person name="Cheng J.F."/>
            <person name="Tapia R."/>
            <person name="Han C."/>
            <person name="Goodwin L."/>
            <person name="Pitluck S."/>
            <person name="Liolios K."/>
            <person name="Pagani I."/>
            <person name="Ivanova N."/>
            <person name="Ovchinikova G."/>
            <person name="Pati A."/>
            <person name="Chen A."/>
            <person name="Palaniappan K."/>
            <person name="Land M."/>
            <person name="Hauser L."/>
            <person name="Jeffries C.D."/>
            <person name="Detter J.C."/>
            <person name="Brambilla E.M."/>
            <person name="Rohde M."/>
            <person name="Spring S."/>
            <person name="Goker M."/>
            <person name="Woyke T."/>
            <person name="Bristow J."/>
            <person name="Eisen J.A."/>
            <person name="Markowitz V."/>
            <person name="Hugenholtz P."/>
            <person name="Kyrpides N.C."/>
            <person name="Klenk H.P."/>
            <person name="Mavromatis K."/>
        </authorList>
    </citation>
    <scope>NUCLEOTIDE SEQUENCE [LARGE SCALE GENOMIC DNA]</scope>
    <source>
        <strain evidence="13">ATCC 700847 / DSM 10411 / MH2</strain>
    </source>
</reference>
<dbReference type="OrthoDB" id="9807065at2"/>
<dbReference type="RefSeq" id="WP_013681899.1">
    <property type="nucleotide sequence ID" value="NC_015318.1"/>
</dbReference>
<feature type="transmembrane region" description="Helical" evidence="10">
    <location>
        <begin position="12"/>
        <end position="38"/>
    </location>
</feature>
<keyword evidence="8 10" id="KW-1133">Transmembrane helix</keyword>
<keyword evidence="9 10" id="KW-0472">Membrane</keyword>
<dbReference type="STRING" id="760142.Hipma_0888"/>
<evidence type="ECO:0000256" key="9">
    <source>
        <dbReference type="ARBA" id="ARBA00023136"/>
    </source>
</evidence>
<dbReference type="PANTHER" id="PTHR42922:SF1">
    <property type="entry name" value="PHOSPHATE TRANSPORT SYSTEM PERMEASE PROTEIN PSTA"/>
    <property type="match status" value="1"/>
</dbReference>
<dbReference type="Proteomes" id="UP000008139">
    <property type="component" value="Chromosome"/>
</dbReference>
<dbReference type="CDD" id="cd06261">
    <property type="entry name" value="TM_PBP2"/>
    <property type="match status" value="1"/>
</dbReference>
<organism evidence="12 13">
    <name type="scientific">Hippea maritima (strain ATCC 700847 / DSM 10411 / MH2)</name>
    <dbReference type="NCBI Taxonomy" id="760142"/>
    <lineage>
        <taxon>Bacteria</taxon>
        <taxon>Pseudomonadati</taxon>
        <taxon>Campylobacterota</taxon>
        <taxon>Desulfurellia</taxon>
        <taxon>Desulfurellales</taxon>
        <taxon>Hippeaceae</taxon>
        <taxon>Hippea</taxon>
    </lineage>
</organism>